<reference evidence="1" key="1">
    <citation type="submission" date="2016-09" db="EMBL/GenBank/DDBJ databases">
        <authorList>
            <person name="Capua I."/>
            <person name="De Benedictis P."/>
            <person name="Joannis T."/>
            <person name="Lombin L.H."/>
            <person name="Cattoli G."/>
        </authorList>
    </citation>
    <scope>NUCLEOTIDE SEQUENCE</scope>
    <source>
        <strain evidence="1">B9</strain>
    </source>
</reference>
<proteinExistence type="predicted"/>
<name>A0A1K0JZU9_CUPNE</name>
<gene>
    <name evidence="1" type="ORF">CNECB9_820001</name>
</gene>
<dbReference type="EMBL" id="FMSH01000532">
    <property type="protein sequence ID" value="SCV01436.1"/>
    <property type="molecule type" value="Genomic_DNA"/>
</dbReference>
<organism evidence="1">
    <name type="scientific">Cupriavidus necator</name>
    <name type="common">Alcaligenes eutrophus</name>
    <name type="synonym">Ralstonia eutropha</name>
    <dbReference type="NCBI Taxonomy" id="106590"/>
    <lineage>
        <taxon>Bacteria</taxon>
        <taxon>Pseudomonadati</taxon>
        <taxon>Pseudomonadota</taxon>
        <taxon>Betaproteobacteria</taxon>
        <taxon>Burkholderiales</taxon>
        <taxon>Burkholderiaceae</taxon>
        <taxon>Cupriavidus</taxon>
    </lineage>
</organism>
<accession>A0A1K0JZU9</accession>
<protein>
    <submittedName>
        <fullName evidence="1">Uncharacterized protein</fullName>
    </submittedName>
</protein>
<dbReference type="AlphaFoldDB" id="A0A1K0JZU9"/>
<sequence>MLGMDKTPVKEAAMSSIQRWNPPYAQGARRSFLSRSGLLLSGTAIALLSGTERPFSCGRRSCGCTYCLLLSTMHASSYCDIMGKAYGFRTFRMTEIALYHGLGKLAEPKLTHSLY</sequence>
<evidence type="ECO:0000313" key="1">
    <source>
        <dbReference type="EMBL" id="SCV01436.1"/>
    </source>
</evidence>